<protein>
    <recommendedName>
        <fullName evidence="4">Antitoxin</fullName>
    </recommendedName>
</protein>
<dbReference type="AlphaFoldDB" id="A0A1G2TYT7"/>
<dbReference type="SUPFAM" id="SSF143120">
    <property type="entry name" value="YefM-like"/>
    <property type="match status" value="1"/>
</dbReference>
<dbReference type="Proteomes" id="UP000178404">
    <property type="component" value="Unassembled WGS sequence"/>
</dbReference>
<dbReference type="EMBL" id="MHWA01000004">
    <property type="protein sequence ID" value="OHB02299.1"/>
    <property type="molecule type" value="Genomic_DNA"/>
</dbReference>
<dbReference type="InterPro" id="IPR036165">
    <property type="entry name" value="YefM-like_sf"/>
</dbReference>
<accession>A0A1G2TYT7</accession>
<comment type="caution">
    <text evidence="2">The sequence shown here is derived from an EMBL/GenBank/DDBJ whole genome shotgun (WGS) entry which is preliminary data.</text>
</comment>
<comment type="similarity">
    <text evidence="1">Belongs to the phD/YefM antitoxin family.</text>
</comment>
<organism evidence="2 3">
    <name type="scientific">Candidatus Zambryskibacteria bacterium RIFCSPLOWO2_01_FULL_35_19</name>
    <dbReference type="NCBI Taxonomy" id="1802757"/>
    <lineage>
        <taxon>Bacteria</taxon>
        <taxon>Candidatus Zambryskiibacteriota</taxon>
    </lineage>
</organism>
<proteinExistence type="inferred from homology"/>
<evidence type="ECO:0000313" key="3">
    <source>
        <dbReference type="Proteomes" id="UP000178404"/>
    </source>
</evidence>
<evidence type="ECO:0008006" key="4">
    <source>
        <dbReference type="Google" id="ProtNLM"/>
    </source>
</evidence>
<reference evidence="2 3" key="1">
    <citation type="journal article" date="2016" name="Nat. Commun.">
        <title>Thousands of microbial genomes shed light on interconnected biogeochemical processes in an aquifer system.</title>
        <authorList>
            <person name="Anantharaman K."/>
            <person name="Brown C.T."/>
            <person name="Hug L.A."/>
            <person name="Sharon I."/>
            <person name="Castelle C.J."/>
            <person name="Probst A.J."/>
            <person name="Thomas B.C."/>
            <person name="Singh A."/>
            <person name="Wilkins M.J."/>
            <person name="Karaoz U."/>
            <person name="Brodie E.L."/>
            <person name="Williams K.H."/>
            <person name="Hubbard S.S."/>
            <person name="Banfield J.F."/>
        </authorList>
    </citation>
    <scope>NUCLEOTIDE SEQUENCE [LARGE SCALE GENOMIC DNA]</scope>
</reference>
<sequence>MKTITISEAKKDMKKIIDQVKNRGDVFAIGTKKIIDAVIIQFPANRNENLNEITNINANSKSFDFLKYEPDIYSYSDIKKKYA</sequence>
<dbReference type="Gene3D" id="3.40.1620.10">
    <property type="entry name" value="YefM-like domain"/>
    <property type="match status" value="1"/>
</dbReference>
<gene>
    <name evidence="2" type="ORF">A3A90_00670</name>
</gene>
<evidence type="ECO:0000256" key="1">
    <source>
        <dbReference type="ARBA" id="ARBA00009981"/>
    </source>
</evidence>
<name>A0A1G2TYT7_9BACT</name>
<evidence type="ECO:0000313" key="2">
    <source>
        <dbReference type="EMBL" id="OHB02299.1"/>
    </source>
</evidence>